<accession>A0A973AB88</accession>
<dbReference type="GO" id="GO:0051920">
    <property type="term" value="F:peroxiredoxin activity"/>
    <property type="evidence" value="ECO:0007669"/>
    <property type="project" value="InterPro"/>
</dbReference>
<name>A0A973AB88_9GAMM</name>
<dbReference type="InterPro" id="IPR003779">
    <property type="entry name" value="CMD-like"/>
</dbReference>
<evidence type="ECO:0000313" key="3">
    <source>
        <dbReference type="Proteomes" id="UP000754644"/>
    </source>
</evidence>
<evidence type="ECO:0000313" key="2">
    <source>
        <dbReference type="EMBL" id="NQV66511.1"/>
    </source>
</evidence>
<evidence type="ECO:0000259" key="1">
    <source>
        <dbReference type="Pfam" id="PF02627"/>
    </source>
</evidence>
<dbReference type="PANTHER" id="PTHR34846">
    <property type="entry name" value="4-CARBOXYMUCONOLACTONE DECARBOXYLASE FAMILY PROTEIN (AFU_ORTHOLOGUE AFUA_6G11590)"/>
    <property type="match status" value="1"/>
</dbReference>
<sequence>MRMIRVAPLPVADWELGLLEQALVVTNGGLRVGANIYGTLANYPKLFIAWLHLGAQVLRGSELTPRHRELAILRITALTGGQYPFTQHVRIGAEAGLDERAVEAVCNGPTDALWRASDQVLLSAVDELSAGGAISNGTWACLTVEFSNQQILDIIATAAFYRMAAWMLNSCGTPMDIGQAPKLGSVEPAIVPDRSAYVGSPRIEPLPVAQWANGLLQATSAWPRFKANPEVRNARVYGTLANHPALFAAIGPIMAHILVDISLSESQREIVIVRACFRDHGAYPFRQHVRIGRAAGLPDAEIAALGEETPKMCNQRDQLLVDWVDELHDTGTICSATWQRGNDHFETCQLLDLTLAAGFYGLISFVLSAARTKLEDGEATLPPNLLWSQ</sequence>
<dbReference type="InterPro" id="IPR029032">
    <property type="entry name" value="AhpD-like"/>
</dbReference>
<dbReference type="Proteomes" id="UP000754644">
    <property type="component" value="Unassembled WGS sequence"/>
</dbReference>
<proteinExistence type="predicted"/>
<dbReference type="Pfam" id="PF02627">
    <property type="entry name" value="CMD"/>
    <property type="match status" value="1"/>
</dbReference>
<dbReference type="AlphaFoldDB" id="A0A973AB88"/>
<comment type="caution">
    <text evidence="2">The sequence shown here is derived from an EMBL/GenBank/DDBJ whole genome shotgun (WGS) entry which is preliminary data.</text>
</comment>
<dbReference type="EMBL" id="JABMOJ010000530">
    <property type="protein sequence ID" value="NQV66511.1"/>
    <property type="molecule type" value="Genomic_DNA"/>
</dbReference>
<dbReference type="Gene3D" id="1.20.1290.10">
    <property type="entry name" value="AhpD-like"/>
    <property type="match status" value="2"/>
</dbReference>
<protein>
    <submittedName>
        <fullName evidence="2">Carboxymuconolactone decarboxylase family protein</fullName>
    </submittedName>
</protein>
<dbReference type="SUPFAM" id="SSF69118">
    <property type="entry name" value="AhpD-like"/>
    <property type="match status" value="2"/>
</dbReference>
<gene>
    <name evidence="2" type="ORF">HQ497_14210</name>
</gene>
<dbReference type="PANTHER" id="PTHR34846:SF5">
    <property type="entry name" value="CARBOXYMUCONOLACTONE DECARBOXYLASE-LIKE DOMAIN-CONTAINING PROTEIN"/>
    <property type="match status" value="1"/>
</dbReference>
<organism evidence="2 3">
    <name type="scientific">SAR86 cluster bacterium</name>
    <dbReference type="NCBI Taxonomy" id="2030880"/>
    <lineage>
        <taxon>Bacteria</taxon>
        <taxon>Pseudomonadati</taxon>
        <taxon>Pseudomonadota</taxon>
        <taxon>Gammaproteobacteria</taxon>
        <taxon>SAR86 cluster</taxon>
    </lineage>
</organism>
<feature type="domain" description="Carboxymuconolactone decarboxylase-like" evidence="1">
    <location>
        <begin position="44"/>
        <end position="106"/>
    </location>
</feature>
<reference evidence="2" key="1">
    <citation type="submission" date="2020-05" db="EMBL/GenBank/DDBJ databases">
        <title>Sulfur intermediates as new biogeochemical hubs in an aquatic model microbial ecosystem.</title>
        <authorList>
            <person name="Vigneron A."/>
        </authorList>
    </citation>
    <scope>NUCLEOTIDE SEQUENCE</scope>
    <source>
        <strain evidence="2">Bin.250</strain>
    </source>
</reference>